<dbReference type="InterPro" id="IPR000683">
    <property type="entry name" value="Gfo/Idh/MocA-like_OxRdtase_N"/>
</dbReference>
<dbReference type="SUPFAM" id="SSF51735">
    <property type="entry name" value="NAD(P)-binding Rossmann-fold domains"/>
    <property type="match status" value="1"/>
</dbReference>
<dbReference type="InterPro" id="IPR055170">
    <property type="entry name" value="GFO_IDH_MocA-like_dom"/>
</dbReference>
<feature type="compositionally biased region" description="Polar residues" evidence="1">
    <location>
        <begin position="360"/>
        <end position="372"/>
    </location>
</feature>
<dbReference type="Pfam" id="PF22725">
    <property type="entry name" value="GFO_IDH_MocA_C3"/>
    <property type="match status" value="1"/>
</dbReference>
<protein>
    <submittedName>
        <fullName evidence="4">Putative oxidoreductase YhhX</fullName>
        <ecNumber evidence="4">1.-.-.-</ecNumber>
    </submittedName>
</protein>
<sequence length="382" mass="42528">MRVVFVGCGFVSSFYARTILNYPQLVLAGATDIVPQHADEFCKLYSTRHYKDLDEVLADGSVDAIANLTNPKYHYEVSKAALQAGKHVYSEKPLATNLDHATELVNLAKTKGLQLSSAPCNVLGEAAQTMWKEIRKGSVGKVRLIYAEMDDGLIHQMGCENWVNEIGRHWPVKDEFEVGCTLEHAGYYVSWLVAFFGSVKSMTTFPAVLIADKGTPVDIQTPDFTVVCLRFADGVVARLTCSIVAPHDHQMRVIGDAGTLSVEDCWYYDSPVHLEPFSNLSMRRRKIPFMTRIKGVHPRKISFVRNPKMPHRYRTGGHKMDFARGIAEMADAVTEGRDSRLSADFSLHINEIVLKIQTPPGGNTTQELTTSAGEFKPMSWAT</sequence>
<dbReference type="Proteomes" id="UP000317977">
    <property type="component" value="Unassembled WGS sequence"/>
</dbReference>
<dbReference type="InterPro" id="IPR036291">
    <property type="entry name" value="NAD(P)-bd_dom_sf"/>
</dbReference>
<evidence type="ECO:0000259" key="2">
    <source>
        <dbReference type="Pfam" id="PF01408"/>
    </source>
</evidence>
<dbReference type="OrthoDB" id="9815825at2"/>
<proteinExistence type="predicted"/>
<gene>
    <name evidence="4" type="primary">yhhX</name>
    <name evidence="4" type="ORF">Poly59_07910</name>
</gene>
<dbReference type="Gene3D" id="3.40.50.720">
    <property type="entry name" value="NAD(P)-binding Rossmann-like Domain"/>
    <property type="match status" value="1"/>
</dbReference>
<evidence type="ECO:0000259" key="3">
    <source>
        <dbReference type="Pfam" id="PF22725"/>
    </source>
</evidence>
<dbReference type="EMBL" id="SJPX01000001">
    <property type="protein sequence ID" value="TWU57882.1"/>
    <property type="molecule type" value="Genomic_DNA"/>
</dbReference>
<reference evidence="4 5" key="1">
    <citation type="submission" date="2019-02" db="EMBL/GenBank/DDBJ databases">
        <title>Deep-cultivation of Planctomycetes and their phenomic and genomic characterization uncovers novel biology.</title>
        <authorList>
            <person name="Wiegand S."/>
            <person name="Jogler M."/>
            <person name="Boedeker C."/>
            <person name="Pinto D."/>
            <person name="Vollmers J."/>
            <person name="Rivas-Marin E."/>
            <person name="Kohn T."/>
            <person name="Peeters S.H."/>
            <person name="Heuer A."/>
            <person name="Rast P."/>
            <person name="Oberbeckmann S."/>
            <person name="Bunk B."/>
            <person name="Jeske O."/>
            <person name="Meyerdierks A."/>
            <person name="Storesund J.E."/>
            <person name="Kallscheuer N."/>
            <person name="Luecker S."/>
            <person name="Lage O.M."/>
            <person name="Pohl T."/>
            <person name="Merkel B.J."/>
            <person name="Hornburger P."/>
            <person name="Mueller R.-W."/>
            <person name="Bruemmer F."/>
            <person name="Labrenz M."/>
            <person name="Spormann A.M."/>
            <person name="Op Den Camp H."/>
            <person name="Overmann J."/>
            <person name="Amann R."/>
            <person name="Jetten M.S.M."/>
            <person name="Mascher T."/>
            <person name="Medema M.H."/>
            <person name="Devos D.P."/>
            <person name="Kaster A.-K."/>
            <person name="Ovreas L."/>
            <person name="Rohde M."/>
            <person name="Galperin M.Y."/>
            <person name="Jogler C."/>
        </authorList>
    </citation>
    <scope>NUCLEOTIDE SEQUENCE [LARGE SCALE GENOMIC DNA]</scope>
    <source>
        <strain evidence="4 5">Poly59</strain>
    </source>
</reference>
<evidence type="ECO:0000313" key="4">
    <source>
        <dbReference type="EMBL" id="TWU57882.1"/>
    </source>
</evidence>
<dbReference type="GO" id="GO:0016491">
    <property type="term" value="F:oxidoreductase activity"/>
    <property type="evidence" value="ECO:0007669"/>
    <property type="project" value="UniProtKB-KW"/>
</dbReference>
<dbReference type="SUPFAM" id="SSF55347">
    <property type="entry name" value="Glyceraldehyde-3-phosphate dehydrogenase-like, C-terminal domain"/>
    <property type="match status" value="1"/>
</dbReference>
<accession>A0A5C6FAU4</accession>
<keyword evidence="4" id="KW-0560">Oxidoreductase</keyword>
<dbReference type="EC" id="1.-.-.-" evidence="4"/>
<organism evidence="4 5">
    <name type="scientific">Rubripirellula reticaptiva</name>
    <dbReference type="NCBI Taxonomy" id="2528013"/>
    <lineage>
        <taxon>Bacteria</taxon>
        <taxon>Pseudomonadati</taxon>
        <taxon>Planctomycetota</taxon>
        <taxon>Planctomycetia</taxon>
        <taxon>Pirellulales</taxon>
        <taxon>Pirellulaceae</taxon>
        <taxon>Rubripirellula</taxon>
    </lineage>
</organism>
<dbReference type="AlphaFoldDB" id="A0A5C6FAU4"/>
<keyword evidence="5" id="KW-1185">Reference proteome</keyword>
<dbReference type="PANTHER" id="PTHR43377">
    <property type="entry name" value="BILIVERDIN REDUCTASE A"/>
    <property type="match status" value="1"/>
</dbReference>
<dbReference type="RefSeq" id="WP_146532698.1">
    <property type="nucleotide sequence ID" value="NZ_SJPX01000001.1"/>
</dbReference>
<feature type="domain" description="GFO/IDH/MocA-like oxidoreductase" evidence="3">
    <location>
        <begin position="128"/>
        <end position="260"/>
    </location>
</feature>
<dbReference type="InterPro" id="IPR051450">
    <property type="entry name" value="Gfo/Idh/MocA_Oxidoreductases"/>
</dbReference>
<feature type="domain" description="Gfo/Idh/MocA-like oxidoreductase N-terminal" evidence="2">
    <location>
        <begin position="1"/>
        <end position="116"/>
    </location>
</feature>
<comment type="caution">
    <text evidence="4">The sequence shown here is derived from an EMBL/GenBank/DDBJ whole genome shotgun (WGS) entry which is preliminary data.</text>
</comment>
<feature type="region of interest" description="Disordered" evidence="1">
    <location>
        <begin position="358"/>
        <end position="382"/>
    </location>
</feature>
<evidence type="ECO:0000256" key="1">
    <source>
        <dbReference type="SAM" id="MobiDB-lite"/>
    </source>
</evidence>
<evidence type="ECO:0000313" key="5">
    <source>
        <dbReference type="Proteomes" id="UP000317977"/>
    </source>
</evidence>
<name>A0A5C6FAU4_9BACT</name>
<dbReference type="PANTHER" id="PTHR43377:SF1">
    <property type="entry name" value="BILIVERDIN REDUCTASE A"/>
    <property type="match status" value="1"/>
</dbReference>
<dbReference type="Gene3D" id="3.30.360.10">
    <property type="entry name" value="Dihydrodipicolinate Reductase, domain 2"/>
    <property type="match status" value="1"/>
</dbReference>
<dbReference type="Pfam" id="PF01408">
    <property type="entry name" value="GFO_IDH_MocA"/>
    <property type="match status" value="1"/>
</dbReference>
<dbReference type="GO" id="GO:0000166">
    <property type="term" value="F:nucleotide binding"/>
    <property type="evidence" value="ECO:0007669"/>
    <property type="project" value="InterPro"/>
</dbReference>